<name>W4GLI3_APHAT</name>
<reference evidence="2" key="1">
    <citation type="submission" date="2013-12" db="EMBL/GenBank/DDBJ databases">
        <title>The Genome Sequence of Aphanomyces astaci APO3.</title>
        <authorList>
            <consortium name="The Broad Institute Genomics Platform"/>
            <person name="Russ C."/>
            <person name="Tyler B."/>
            <person name="van West P."/>
            <person name="Dieguez-Uribeondo J."/>
            <person name="Young S.K."/>
            <person name="Zeng Q."/>
            <person name="Gargeya S."/>
            <person name="Fitzgerald M."/>
            <person name="Abouelleil A."/>
            <person name="Alvarado L."/>
            <person name="Chapman S.B."/>
            <person name="Gainer-Dewar J."/>
            <person name="Goldberg J."/>
            <person name="Griggs A."/>
            <person name="Gujja S."/>
            <person name="Hansen M."/>
            <person name="Howarth C."/>
            <person name="Imamovic A."/>
            <person name="Ireland A."/>
            <person name="Larimer J."/>
            <person name="McCowan C."/>
            <person name="Murphy C."/>
            <person name="Pearson M."/>
            <person name="Poon T.W."/>
            <person name="Priest M."/>
            <person name="Roberts A."/>
            <person name="Saif S."/>
            <person name="Shea T."/>
            <person name="Sykes S."/>
            <person name="Wortman J."/>
            <person name="Nusbaum C."/>
            <person name="Birren B."/>
        </authorList>
    </citation>
    <scope>NUCLEOTIDE SEQUENCE [LARGE SCALE GENOMIC DNA]</scope>
    <source>
        <strain evidence="2">APO3</strain>
    </source>
</reference>
<feature type="compositionally biased region" description="Polar residues" evidence="1">
    <location>
        <begin position="63"/>
        <end position="72"/>
    </location>
</feature>
<evidence type="ECO:0000256" key="1">
    <source>
        <dbReference type="SAM" id="MobiDB-lite"/>
    </source>
</evidence>
<feature type="region of interest" description="Disordered" evidence="1">
    <location>
        <begin position="1"/>
        <end position="31"/>
    </location>
</feature>
<dbReference type="RefSeq" id="XP_009830835.1">
    <property type="nucleotide sequence ID" value="XM_009832533.1"/>
</dbReference>
<proteinExistence type="predicted"/>
<dbReference type="OrthoDB" id="78944at2759"/>
<dbReference type="VEuPathDB" id="FungiDB:H257_07107"/>
<sequence>MPNHSSEPKTRQEKKGNKAKRSFELHGKYSAKHTRRVEAFTAQHYAAATSTHGRGQPNLGRATPTTHQATYY</sequence>
<dbReference type="AlphaFoldDB" id="W4GLI3"/>
<dbReference type="EMBL" id="KI913127">
    <property type="protein sequence ID" value="ETV79899.1"/>
    <property type="molecule type" value="Genomic_DNA"/>
</dbReference>
<feature type="compositionally biased region" description="Basic and acidic residues" evidence="1">
    <location>
        <begin position="1"/>
        <end position="27"/>
    </location>
</feature>
<evidence type="ECO:0000313" key="2">
    <source>
        <dbReference type="EMBL" id="ETV79899.1"/>
    </source>
</evidence>
<gene>
    <name evidence="2" type="ORF">H257_07107</name>
</gene>
<protein>
    <submittedName>
        <fullName evidence="2">Uncharacterized protein</fullName>
    </submittedName>
</protein>
<feature type="region of interest" description="Disordered" evidence="1">
    <location>
        <begin position="48"/>
        <end position="72"/>
    </location>
</feature>
<dbReference type="GeneID" id="20809103"/>
<organism evidence="2">
    <name type="scientific">Aphanomyces astaci</name>
    <name type="common">Crayfish plague agent</name>
    <dbReference type="NCBI Taxonomy" id="112090"/>
    <lineage>
        <taxon>Eukaryota</taxon>
        <taxon>Sar</taxon>
        <taxon>Stramenopiles</taxon>
        <taxon>Oomycota</taxon>
        <taxon>Saprolegniomycetes</taxon>
        <taxon>Saprolegniales</taxon>
        <taxon>Verrucalvaceae</taxon>
        <taxon>Aphanomyces</taxon>
    </lineage>
</organism>
<accession>W4GLI3</accession>